<gene>
    <name evidence="14" type="ORF">NSK_001651</name>
</gene>
<feature type="region of interest" description="Disordered" evidence="12">
    <location>
        <begin position="105"/>
        <end position="182"/>
    </location>
</feature>
<dbReference type="Gene3D" id="1.20.1250.20">
    <property type="entry name" value="MFS general substrate transporter like domains"/>
    <property type="match status" value="1"/>
</dbReference>
<feature type="coiled-coil region" evidence="11">
    <location>
        <begin position="212"/>
        <end position="246"/>
    </location>
</feature>
<comment type="subcellular location">
    <subcellularLocation>
        <location evidence="2">Endoplasmic reticulum membrane</location>
        <topology evidence="2">Single-pass type IV membrane protein</topology>
    </subcellularLocation>
    <subcellularLocation>
        <location evidence="1">Membrane</location>
        <topology evidence="1">Multi-pass membrane protein</topology>
    </subcellularLocation>
</comment>
<dbReference type="AlphaFoldDB" id="A0A4D9DF67"/>
<keyword evidence="8" id="KW-0653">Protein transport</keyword>
<protein>
    <recommendedName>
        <fullName evidence="16">Major facilitator superfamily (MFS) profile domain-containing protein</fullName>
    </recommendedName>
</protein>
<evidence type="ECO:0000256" key="1">
    <source>
        <dbReference type="ARBA" id="ARBA00004141"/>
    </source>
</evidence>
<evidence type="ECO:0000256" key="10">
    <source>
        <dbReference type="ARBA" id="ARBA00023136"/>
    </source>
</evidence>
<dbReference type="CDD" id="cd17313">
    <property type="entry name" value="MFS_SLC45_SUC"/>
    <property type="match status" value="1"/>
</dbReference>
<name>A0A4D9DF67_9STRA</name>
<dbReference type="Pfam" id="PF07690">
    <property type="entry name" value="MFS_1"/>
    <property type="match status" value="1"/>
</dbReference>
<reference evidence="14 15" key="1">
    <citation type="submission" date="2019-01" db="EMBL/GenBank/DDBJ databases">
        <title>Nuclear Genome Assembly of the Microalgal Biofuel strain Nannochloropsis salina CCMP1776.</title>
        <authorList>
            <person name="Hovde B."/>
        </authorList>
    </citation>
    <scope>NUCLEOTIDE SEQUENCE [LARGE SCALE GENOMIC DNA]</scope>
    <source>
        <strain evidence="14 15">CCMP1776</strain>
    </source>
</reference>
<dbReference type="Pfam" id="PF09753">
    <property type="entry name" value="Use1"/>
    <property type="match status" value="1"/>
</dbReference>
<evidence type="ECO:0000256" key="5">
    <source>
        <dbReference type="ARBA" id="ARBA00022692"/>
    </source>
</evidence>
<evidence type="ECO:0000256" key="2">
    <source>
        <dbReference type="ARBA" id="ARBA00004163"/>
    </source>
</evidence>
<evidence type="ECO:0000256" key="8">
    <source>
        <dbReference type="ARBA" id="ARBA00022927"/>
    </source>
</evidence>
<feature type="transmembrane region" description="Helical" evidence="13">
    <location>
        <begin position="485"/>
        <end position="503"/>
    </location>
</feature>
<dbReference type="SUPFAM" id="SSF103473">
    <property type="entry name" value="MFS general substrate transporter"/>
    <property type="match status" value="1"/>
</dbReference>
<feature type="transmembrane region" description="Helical" evidence="13">
    <location>
        <begin position="649"/>
        <end position="672"/>
    </location>
</feature>
<dbReference type="GO" id="GO:0015031">
    <property type="term" value="P:protein transport"/>
    <property type="evidence" value="ECO:0007669"/>
    <property type="project" value="UniProtKB-KW"/>
</dbReference>
<feature type="transmembrane region" description="Helical" evidence="13">
    <location>
        <begin position="594"/>
        <end position="613"/>
    </location>
</feature>
<proteinExistence type="inferred from homology"/>
<feature type="transmembrane region" description="Helical" evidence="13">
    <location>
        <begin position="368"/>
        <end position="391"/>
    </location>
</feature>
<dbReference type="GO" id="GO:0016192">
    <property type="term" value="P:vesicle-mediated transport"/>
    <property type="evidence" value="ECO:0007669"/>
    <property type="project" value="UniProtKB-KW"/>
</dbReference>
<evidence type="ECO:0000256" key="11">
    <source>
        <dbReference type="SAM" id="Coils"/>
    </source>
</evidence>
<accession>A0A4D9DF67</accession>
<evidence type="ECO:0000313" key="15">
    <source>
        <dbReference type="Proteomes" id="UP000355283"/>
    </source>
</evidence>
<dbReference type="InterPro" id="IPR019150">
    <property type="entry name" value="Vesicle_transport_protein_Use1"/>
</dbReference>
<feature type="transmembrane region" description="Helical" evidence="13">
    <location>
        <begin position="720"/>
        <end position="740"/>
    </location>
</feature>
<evidence type="ECO:0000256" key="3">
    <source>
        <dbReference type="ARBA" id="ARBA00007891"/>
    </source>
</evidence>
<dbReference type="PANTHER" id="PTHR19432">
    <property type="entry name" value="SUGAR TRANSPORTER"/>
    <property type="match status" value="1"/>
</dbReference>
<keyword evidence="15" id="KW-1185">Reference proteome</keyword>
<feature type="transmembrane region" description="Helical" evidence="13">
    <location>
        <begin position="443"/>
        <end position="465"/>
    </location>
</feature>
<feature type="transmembrane region" description="Helical" evidence="13">
    <location>
        <begin position="684"/>
        <end position="708"/>
    </location>
</feature>
<keyword evidence="10 13" id="KW-0472">Membrane</keyword>
<evidence type="ECO:0008006" key="16">
    <source>
        <dbReference type="Google" id="ProtNLM"/>
    </source>
</evidence>
<dbReference type="InterPro" id="IPR036259">
    <property type="entry name" value="MFS_trans_sf"/>
</dbReference>
<organism evidence="14 15">
    <name type="scientific">Nannochloropsis salina CCMP1776</name>
    <dbReference type="NCBI Taxonomy" id="1027361"/>
    <lineage>
        <taxon>Eukaryota</taxon>
        <taxon>Sar</taxon>
        <taxon>Stramenopiles</taxon>
        <taxon>Ochrophyta</taxon>
        <taxon>Eustigmatophyceae</taxon>
        <taxon>Eustigmatales</taxon>
        <taxon>Monodopsidaceae</taxon>
        <taxon>Microchloropsis</taxon>
        <taxon>Microchloropsis salina</taxon>
    </lineage>
</organism>
<keyword evidence="7" id="KW-0931">ER-Golgi transport</keyword>
<dbReference type="EMBL" id="SDOX01000006">
    <property type="protein sequence ID" value="TFJ87319.1"/>
    <property type="molecule type" value="Genomic_DNA"/>
</dbReference>
<evidence type="ECO:0000256" key="12">
    <source>
        <dbReference type="SAM" id="MobiDB-lite"/>
    </source>
</evidence>
<keyword evidence="9 13" id="KW-1133">Transmembrane helix</keyword>
<feature type="compositionally biased region" description="Basic and acidic residues" evidence="12">
    <location>
        <begin position="163"/>
        <end position="182"/>
    </location>
</feature>
<evidence type="ECO:0000256" key="6">
    <source>
        <dbReference type="ARBA" id="ARBA00022824"/>
    </source>
</evidence>
<dbReference type="OrthoDB" id="197206at2759"/>
<feature type="compositionally biased region" description="Polar residues" evidence="12">
    <location>
        <begin position="111"/>
        <end position="141"/>
    </location>
</feature>
<evidence type="ECO:0000313" key="14">
    <source>
        <dbReference type="EMBL" id="TFJ87319.1"/>
    </source>
</evidence>
<dbReference type="GO" id="GO:0008506">
    <property type="term" value="F:sucrose:proton symporter activity"/>
    <property type="evidence" value="ECO:0007669"/>
    <property type="project" value="TreeGrafter"/>
</dbReference>
<feature type="transmembrane region" description="Helical" evidence="13">
    <location>
        <begin position="625"/>
        <end position="643"/>
    </location>
</feature>
<dbReference type="GO" id="GO:0005789">
    <property type="term" value="C:endoplasmic reticulum membrane"/>
    <property type="evidence" value="ECO:0007669"/>
    <property type="project" value="UniProtKB-SubCell"/>
</dbReference>
<evidence type="ECO:0000256" key="13">
    <source>
        <dbReference type="SAM" id="Phobius"/>
    </source>
</evidence>
<comment type="caution">
    <text evidence="14">The sequence shown here is derived from an EMBL/GenBank/DDBJ whole genome shotgun (WGS) entry which is preliminary data.</text>
</comment>
<evidence type="ECO:0000256" key="7">
    <source>
        <dbReference type="ARBA" id="ARBA00022892"/>
    </source>
</evidence>
<comment type="similarity">
    <text evidence="3">Belongs to the USE1 family.</text>
</comment>
<feature type="compositionally biased region" description="Low complexity" evidence="12">
    <location>
        <begin position="262"/>
        <end position="279"/>
    </location>
</feature>
<evidence type="ECO:0000256" key="9">
    <source>
        <dbReference type="ARBA" id="ARBA00022989"/>
    </source>
</evidence>
<keyword evidence="11" id="KW-0175">Coiled coil</keyword>
<keyword evidence="4" id="KW-0813">Transport</keyword>
<sequence>MGVSEQTAMLPHRRRLVDFSRLLKATERIHKASLGLSPGQRAYQLELNRLNAFLRALREQLAELHNLDLGVVVAPKTLQEFSFRVDGLERCLMDRQQELRRFHASGALNGSKDNPSMSTKHSAVTGPDITSETVQGTQTTPCCERQEGNFLSGQAGKSKKGKGRGDRVDGGDENKVAKEKEAQQVLTEQLEELVGALKASSMLVHTSLRAQNKVLDKTEDAAQRNLDSLQEELSAEKSRRGDQKNLVTIELEAVAATVAQAPPASTTALENTSSSTNPQSTPPPAAMAPPQRQSLGKLLNATVVNLGVQVDWAVQAALLMPYLLVIGVPYKYYSVVCLCGPISGLIAQPYMGVVSDHCHSRFGRRRPFIFGSVLLIVLGFMLIGNATYLGAFLPDSASQRGGAMAAAIIGLWIIDMANNGLAGPCRALIADIAPSEQQRLGNALIAVWSSIGNVIGFIICAVPWTHFMPLLESPQCRMQCADLRIVAVICAICLLITSLLTVFTTHEEPLQVDSEHAPEGERSPLGLIRKIFGTLFNMPPALARVCAFQFFSWWSWFHHTLFIAVWVGKVVNQGDGGAPVGSEAYVRYERGIKAASLGFVIFAILTGLVSIALPNILHRFKTRPTLAVAQLLLAGCYGLTFLVPRRKIYAAAIVIGMFALPWAVFLVVPWALIAQMAPPDKRGLYLGSLNIFACVPQVLVALSGPIFVKIFAEEKATQAALGFGAILALVSLLLVPGLITKARPNARAPRGAEGEMDAKKEERDNVWQVVDARERTALGGGVTALPYLEEEKEEGIERLVEQPLLRIYREVSSA</sequence>
<feature type="transmembrane region" description="Helical" evidence="13">
    <location>
        <begin position="403"/>
        <end position="422"/>
    </location>
</feature>
<feature type="region of interest" description="Disordered" evidence="12">
    <location>
        <begin position="262"/>
        <end position="291"/>
    </location>
</feature>
<feature type="transmembrane region" description="Helical" evidence="13">
    <location>
        <begin position="330"/>
        <end position="347"/>
    </location>
</feature>
<evidence type="ECO:0000256" key="4">
    <source>
        <dbReference type="ARBA" id="ARBA00022448"/>
    </source>
</evidence>
<dbReference type="Proteomes" id="UP000355283">
    <property type="component" value="Unassembled WGS sequence"/>
</dbReference>
<keyword evidence="5 13" id="KW-0812">Transmembrane</keyword>
<dbReference type="PANTHER" id="PTHR19432:SF35">
    <property type="entry name" value="SOLUTE CARRIER FAMILY 45 MEMBER 3 ISOFORM X1"/>
    <property type="match status" value="1"/>
</dbReference>
<keyword evidence="6" id="KW-0256">Endoplasmic reticulum</keyword>
<dbReference type="InterPro" id="IPR011701">
    <property type="entry name" value="MFS"/>
</dbReference>